<keyword evidence="4" id="KW-0804">Transcription</keyword>
<dbReference type="AlphaFoldDB" id="A0AAV1STL9"/>
<dbReference type="PROSITE" id="PS50863">
    <property type="entry name" value="B3"/>
    <property type="match status" value="1"/>
</dbReference>
<name>A0AAV1STL9_9ROSI</name>
<protein>
    <recommendedName>
        <fullName evidence="6">TF-B3 domain-containing protein</fullName>
    </recommendedName>
</protein>
<dbReference type="InterPro" id="IPR003340">
    <property type="entry name" value="B3_DNA-bd"/>
</dbReference>
<evidence type="ECO:0000259" key="6">
    <source>
        <dbReference type="PROSITE" id="PS50863"/>
    </source>
</evidence>
<dbReference type="Pfam" id="PF02362">
    <property type="entry name" value="B3"/>
    <property type="match status" value="1"/>
</dbReference>
<dbReference type="Proteomes" id="UP001314170">
    <property type="component" value="Unassembled WGS sequence"/>
</dbReference>
<evidence type="ECO:0000313" key="8">
    <source>
        <dbReference type="Proteomes" id="UP001314170"/>
    </source>
</evidence>
<dbReference type="GO" id="GO:0003700">
    <property type="term" value="F:DNA-binding transcription factor activity"/>
    <property type="evidence" value="ECO:0007669"/>
    <property type="project" value="InterPro"/>
</dbReference>
<evidence type="ECO:0000256" key="2">
    <source>
        <dbReference type="ARBA" id="ARBA00023015"/>
    </source>
</evidence>
<gene>
    <name evidence="7" type="ORF">DCAF_LOCUS27370</name>
</gene>
<evidence type="ECO:0000256" key="4">
    <source>
        <dbReference type="ARBA" id="ARBA00023163"/>
    </source>
</evidence>
<dbReference type="InterPro" id="IPR044800">
    <property type="entry name" value="LEC2-like"/>
</dbReference>
<comment type="subcellular location">
    <subcellularLocation>
        <location evidence="1">Nucleus</location>
    </subcellularLocation>
</comment>
<feature type="domain" description="TF-B3" evidence="6">
    <location>
        <begin position="2"/>
        <end position="102"/>
    </location>
</feature>
<sequence>MEIFTKKLNKTDLERRLLLSENYLKDFPRDHEANLNFKDEDGKVWTFRCRVPPGSHSKPALSGGWFLFVREKGLGIGDVIIIDEGKDIAAGGHFKIKLISKMEAAPFVSIVQVLGRNPLESATLALKM</sequence>
<accession>A0AAV1STL9</accession>
<keyword evidence="3" id="KW-0238">DNA-binding</keyword>
<keyword evidence="2" id="KW-0805">Transcription regulation</keyword>
<dbReference type="Gene3D" id="2.40.330.10">
    <property type="entry name" value="DNA-binding pseudobarrel domain"/>
    <property type="match status" value="1"/>
</dbReference>
<evidence type="ECO:0000256" key="5">
    <source>
        <dbReference type="ARBA" id="ARBA00023242"/>
    </source>
</evidence>
<organism evidence="7 8">
    <name type="scientific">Dovyalis caffra</name>
    <dbReference type="NCBI Taxonomy" id="77055"/>
    <lineage>
        <taxon>Eukaryota</taxon>
        <taxon>Viridiplantae</taxon>
        <taxon>Streptophyta</taxon>
        <taxon>Embryophyta</taxon>
        <taxon>Tracheophyta</taxon>
        <taxon>Spermatophyta</taxon>
        <taxon>Magnoliopsida</taxon>
        <taxon>eudicotyledons</taxon>
        <taxon>Gunneridae</taxon>
        <taxon>Pentapetalae</taxon>
        <taxon>rosids</taxon>
        <taxon>fabids</taxon>
        <taxon>Malpighiales</taxon>
        <taxon>Salicaceae</taxon>
        <taxon>Flacourtieae</taxon>
        <taxon>Dovyalis</taxon>
    </lineage>
</organism>
<reference evidence="7 8" key="1">
    <citation type="submission" date="2024-01" db="EMBL/GenBank/DDBJ databases">
        <authorList>
            <person name="Waweru B."/>
        </authorList>
    </citation>
    <scope>NUCLEOTIDE SEQUENCE [LARGE SCALE GENOMIC DNA]</scope>
</reference>
<dbReference type="PANTHER" id="PTHR31140:SF146">
    <property type="entry name" value="TF-B3 DOMAIN-CONTAINING PROTEIN"/>
    <property type="match status" value="1"/>
</dbReference>
<dbReference type="GO" id="GO:0003677">
    <property type="term" value="F:DNA binding"/>
    <property type="evidence" value="ECO:0007669"/>
    <property type="project" value="UniProtKB-KW"/>
</dbReference>
<dbReference type="EMBL" id="CAWUPB010001197">
    <property type="protein sequence ID" value="CAK7357086.1"/>
    <property type="molecule type" value="Genomic_DNA"/>
</dbReference>
<comment type="caution">
    <text evidence="7">The sequence shown here is derived from an EMBL/GenBank/DDBJ whole genome shotgun (WGS) entry which is preliminary data.</text>
</comment>
<evidence type="ECO:0000313" key="7">
    <source>
        <dbReference type="EMBL" id="CAK7357086.1"/>
    </source>
</evidence>
<dbReference type="InterPro" id="IPR015300">
    <property type="entry name" value="DNA-bd_pseudobarrel_sf"/>
</dbReference>
<keyword evidence="8" id="KW-1185">Reference proteome</keyword>
<dbReference type="GO" id="GO:0005634">
    <property type="term" value="C:nucleus"/>
    <property type="evidence" value="ECO:0007669"/>
    <property type="project" value="UniProtKB-SubCell"/>
</dbReference>
<proteinExistence type="predicted"/>
<dbReference type="PANTHER" id="PTHR31140">
    <property type="entry name" value="B3 DOMAIN-CONTAINING TRANSCRIPTION FACTOR ABI3"/>
    <property type="match status" value="1"/>
</dbReference>
<evidence type="ECO:0000256" key="3">
    <source>
        <dbReference type="ARBA" id="ARBA00023125"/>
    </source>
</evidence>
<dbReference type="SUPFAM" id="SSF101936">
    <property type="entry name" value="DNA-binding pseudobarrel domain"/>
    <property type="match status" value="1"/>
</dbReference>
<dbReference type="SMART" id="SM01019">
    <property type="entry name" value="B3"/>
    <property type="match status" value="1"/>
</dbReference>
<keyword evidence="5" id="KW-0539">Nucleus</keyword>
<evidence type="ECO:0000256" key="1">
    <source>
        <dbReference type="ARBA" id="ARBA00004123"/>
    </source>
</evidence>
<dbReference type="CDD" id="cd10017">
    <property type="entry name" value="B3_DNA"/>
    <property type="match status" value="1"/>
</dbReference>